<evidence type="ECO:0000313" key="3">
    <source>
        <dbReference type="Proteomes" id="UP001610335"/>
    </source>
</evidence>
<organism evidence="2 3">
    <name type="scientific">Aspergillus cavernicola</name>
    <dbReference type="NCBI Taxonomy" id="176166"/>
    <lineage>
        <taxon>Eukaryota</taxon>
        <taxon>Fungi</taxon>
        <taxon>Dikarya</taxon>
        <taxon>Ascomycota</taxon>
        <taxon>Pezizomycotina</taxon>
        <taxon>Eurotiomycetes</taxon>
        <taxon>Eurotiomycetidae</taxon>
        <taxon>Eurotiales</taxon>
        <taxon>Aspergillaceae</taxon>
        <taxon>Aspergillus</taxon>
        <taxon>Aspergillus subgen. Nidulantes</taxon>
    </lineage>
</organism>
<gene>
    <name evidence="2" type="ORF">BDW59DRAFT_98296</name>
</gene>
<protein>
    <submittedName>
        <fullName evidence="2">Uncharacterized protein</fullName>
    </submittedName>
</protein>
<name>A0ABR4I6R0_9EURO</name>
<accession>A0ABR4I6R0</accession>
<comment type="caution">
    <text evidence="2">The sequence shown here is derived from an EMBL/GenBank/DDBJ whole genome shotgun (WGS) entry which is preliminary data.</text>
</comment>
<keyword evidence="1" id="KW-1133">Transmembrane helix</keyword>
<keyword evidence="1" id="KW-0812">Transmembrane</keyword>
<proteinExistence type="predicted"/>
<keyword evidence="3" id="KW-1185">Reference proteome</keyword>
<dbReference type="EMBL" id="JBFXLS010000053">
    <property type="protein sequence ID" value="KAL2823380.1"/>
    <property type="molecule type" value="Genomic_DNA"/>
</dbReference>
<reference evidence="2 3" key="1">
    <citation type="submission" date="2024-07" db="EMBL/GenBank/DDBJ databases">
        <title>Section-level genome sequencing and comparative genomics of Aspergillus sections Usti and Cavernicolus.</title>
        <authorList>
            <consortium name="Lawrence Berkeley National Laboratory"/>
            <person name="Nybo J.L."/>
            <person name="Vesth T.C."/>
            <person name="Theobald S."/>
            <person name="Frisvad J.C."/>
            <person name="Larsen T.O."/>
            <person name="Kjaerboelling I."/>
            <person name="Rothschild-Mancinelli K."/>
            <person name="Lyhne E.K."/>
            <person name="Kogle M.E."/>
            <person name="Barry K."/>
            <person name="Clum A."/>
            <person name="Na H."/>
            <person name="Ledsgaard L."/>
            <person name="Lin J."/>
            <person name="Lipzen A."/>
            <person name="Kuo A."/>
            <person name="Riley R."/>
            <person name="Mondo S."/>
            <person name="LaButti K."/>
            <person name="Haridas S."/>
            <person name="Pangalinan J."/>
            <person name="Salamov A.A."/>
            <person name="Simmons B.A."/>
            <person name="Magnuson J.K."/>
            <person name="Chen J."/>
            <person name="Drula E."/>
            <person name="Henrissat B."/>
            <person name="Wiebenga A."/>
            <person name="Lubbers R.J."/>
            <person name="Gomes A.C."/>
            <person name="Makela M.R."/>
            <person name="Stajich J."/>
            <person name="Grigoriev I.V."/>
            <person name="Mortensen U.H."/>
            <person name="De vries R.P."/>
            <person name="Baker S.E."/>
            <person name="Andersen M.R."/>
        </authorList>
    </citation>
    <scope>NUCLEOTIDE SEQUENCE [LARGE SCALE GENOMIC DNA]</scope>
    <source>
        <strain evidence="2 3">CBS 600.67</strain>
    </source>
</reference>
<evidence type="ECO:0000256" key="1">
    <source>
        <dbReference type="SAM" id="Phobius"/>
    </source>
</evidence>
<feature type="transmembrane region" description="Helical" evidence="1">
    <location>
        <begin position="44"/>
        <end position="64"/>
    </location>
</feature>
<dbReference type="Proteomes" id="UP001610335">
    <property type="component" value="Unassembled WGS sequence"/>
</dbReference>
<evidence type="ECO:0000313" key="2">
    <source>
        <dbReference type="EMBL" id="KAL2823380.1"/>
    </source>
</evidence>
<keyword evidence="1" id="KW-0472">Membrane</keyword>
<sequence length="77" mass="9108">MIAGTAETDRLEGNHELYSVQAREKRERGKRHWAAWRNGEKETLLGRCYILVVPSCMILVLVLYQNLTYYYCTFHLQ</sequence>